<dbReference type="AlphaFoldDB" id="A0A5K7YYY1"/>
<dbReference type="PIRSF" id="PIRSF000429">
    <property type="entry name" value="Ac-CoA_Ac_transf"/>
    <property type="match status" value="1"/>
</dbReference>
<name>A0A5K7YYY1_9BACT</name>
<reference evidence="3 4" key="1">
    <citation type="submission" date="2019-11" db="EMBL/GenBank/DDBJ databases">
        <title>Comparative genomics of hydrocarbon-degrading Desulfosarcina strains.</title>
        <authorList>
            <person name="Watanabe M."/>
            <person name="Kojima H."/>
            <person name="Fukui M."/>
        </authorList>
    </citation>
    <scope>NUCLEOTIDE SEQUENCE [LARGE SCALE GENOMIC DNA]</scope>
    <source>
        <strain evidence="3 4">PL12</strain>
    </source>
</reference>
<keyword evidence="4" id="KW-1185">Reference proteome</keyword>
<protein>
    <submittedName>
        <fullName evidence="3">Acetyl-CoA acetyltransferase</fullName>
    </submittedName>
</protein>
<dbReference type="Gene3D" id="3.40.47.10">
    <property type="match status" value="1"/>
</dbReference>
<dbReference type="InterPro" id="IPR020616">
    <property type="entry name" value="Thiolase_N"/>
</dbReference>
<dbReference type="EMBL" id="AP021874">
    <property type="protein sequence ID" value="BBO69817.1"/>
    <property type="molecule type" value="Genomic_DNA"/>
</dbReference>
<accession>A0A5K7YYY1</accession>
<dbReference type="PANTHER" id="PTHR42870">
    <property type="entry name" value="ACETYL-COA C-ACETYLTRANSFERASE"/>
    <property type="match status" value="1"/>
</dbReference>
<evidence type="ECO:0000313" key="4">
    <source>
        <dbReference type="Proteomes" id="UP000427906"/>
    </source>
</evidence>
<feature type="domain" description="Thiolase C-terminal" evidence="2">
    <location>
        <begin position="269"/>
        <end position="395"/>
    </location>
</feature>
<evidence type="ECO:0000259" key="2">
    <source>
        <dbReference type="Pfam" id="PF22691"/>
    </source>
</evidence>
<organism evidence="3 4">
    <name type="scientific">Desulfosarcina alkanivorans</name>
    <dbReference type="NCBI Taxonomy" id="571177"/>
    <lineage>
        <taxon>Bacteria</taxon>
        <taxon>Pseudomonadati</taxon>
        <taxon>Thermodesulfobacteriota</taxon>
        <taxon>Desulfobacteria</taxon>
        <taxon>Desulfobacterales</taxon>
        <taxon>Desulfosarcinaceae</taxon>
        <taxon>Desulfosarcina</taxon>
    </lineage>
</organism>
<dbReference type="SUPFAM" id="SSF53901">
    <property type="entry name" value="Thiolase-like"/>
    <property type="match status" value="2"/>
</dbReference>
<dbReference type="NCBIfam" id="NF004810">
    <property type="entry name" value="PRK06157.1"/>
    <property type="match status" value="1"/>
</dbReference>
<dbReference type="CDD" id="cd00829">
    <property type="entry name" value="SCP-x_thiolase"/>
    <property type="match status" value="1"/>
</dbReference>
<evidence type="ECO:0000313" key="3">
    <source>
        <dbReference type="EMBL" id="BBO69817.1"/>
    </source>
</evidence>
<dbReference type="Proteomes" id="UP000427906">
    <property type="component" value="Chromosome"/>
</dbReference>
<dbReference type="KEGG" id="dalk:DSCA_37470"/>
<gene>
    <name evidence="3" type="ORF">DSCA_37470</name>
</gene>
<feature type="domain" description="Thiolase N-terminal" evidence="1">
    <location>
        <begin position="9"/>
        <end position="230"/>
    </location>
</feature>
<dbReference type="OrthoDB" id="9785768at2"/>
<proteinExistence type="predicted"/>
<sequence length="403" mass="43447">MATGIKDKVAIIGMGCTRFGERWDMGAEELMVEAFEECLADAGIEKNEIEAAWLGTCFDEGSIGKSALPLSTTLRLPFIPVTRVENYCATGTEAFRGAVYAVASGAYDICLALGVEKLKDTGYGGLPSFTGSNAGSLTWQWFPNLTAPGSFAQLASAYGAKYKVSDQEIKVAMAHISAKSHANGVLNPKAHLRKAVSEQQIMNAPIIAHPLGLFDCCGVSDGSACAIVTTPEIARKLGKKNIVSVKALQLALSSGEEMAYNDWDGDHFMTTTTCSKKAYKEAGITNPREDISMMEVHDCFSITELITMEDLHISERGQAVRDIMDGFFDRDGQVPCQVDGGLKCFGHPIGASGLRMIYEMYLQLMGRAGDRQLDNPKFGLTHNLGGFPQMNVCSISIVGKYDA</sequence>
<dbReference type="GO" id="GO:0003988">
    <property type="term" value="F:acetyl-CoA C-acyltransferase activity"/>
    <property type="evidence" value="ECO:0007669"/>
    <property type="project" value="UniProtKB-ARBA"/>
</dbReference>
<dbReference type="InterPro" id="IPR055140">
    <property type="entry name" value="Thiolase_C_2"/>
</dbReference>
<dbReference type="InterPro" id="IPR002155">
    <property type="entry name" value="Thiolase"/>
</dbReference>
<dbReference type="PANTHER" id="PTHR42870:SF1">
    <property type="entry name" value="NON-SPECIFIC LIPID-TRANSFER PROTEIN-LIKE 2"/>
    <property type="match status" value="1"/>
</dbReference>
<dbReference type="InterPro" id="IPR016039">
    <property type="entry name" value="Thiolase-like"/>
</dbReference>
<keyword evidence="3" id="KW-0808">Transferase</keyword>
<dbReference type="Pfam" id="PF22691">
    <property type="entry name" value="Thiolase_C_1"/>
    <property type="match status" value="1"/>
</dbReference>
<dbReference type="RefSeq" id="WP_155317821.1">
    <property type="nucleotide sequence ID" value="NZ_AP021874.1"/>
</dbReference>
<dbReference type="Pfam" id="PF00108">
    <property type="entry name" value="Thiolase_N"/>
    <property type="match status" value="1"/>
</dbReference>
<evidence type="ECO:0000259" key="1">
    <source>
        <dbReference type="Pfam" id="PF00108"/>
    </source>
</evidence>